<evidence type="ECO:0000313" key="2">
    <source>
        <dbReference type="Proteomes" id="UP000254707"/>
    </source>
</evidence>
<protein>
    <submittedName>
        <fullName evidence="1">Uncharacterized protein</fullName>
    </submittedName>
</protein>
<dbReference type="GeneID" id="66868056"/>
<organism evidence="1 2">
    <name type="scientific">Staphylococcus saprophyticus</name>
    <dbReference type="NCBI Taxonomy" id="29385"/>
    <lineage>
        <taxon>Bacteria</taxon>
        <taxon>Bacillati</taxon>
        <taxon>Bacillota</taxon>
        <taxon>Bacilli</taxon>
        <taxon>Bacillales</taxon>
        <taxon>Staphylococcaceae</taxon>
        <taxon>Staphylococcus</taxon>
    </lineage>
</organism>
<sequence length="165" mass="19630">MEDNNLKQLKQSIESLQSKNIDEYQESFEKVESEIVQQKVEVRNSLMPDNNQEDERIKDIANKLNEHIKTGFSEFEKVDEILNYLEPAFQRGKVDKAYGRALLLLVENTMIEQVKIHFEHSKDNARLMDFILDKLIELSAEIMPDNYTEILRLEKRFFELRYSEK</sequence>
<dbReference type="Proteomes" id="UP000254707">
    <property type="component" value="Unassembled WGS sequence"/>
</dbReference>
<accession>A0A380HPX3</accession>
<reference evidence="1 2" key="1">
    <citation type="submission" date="2018-06" db="EMBL/GenBank/DDBJ databases">
        <authorList>
            <consortium name="Pathogen Informatics"/>
            <person name="Doyle S."/>
        </authorList>
    </citation>
    <scope>NUCLEOTIDE SEQUENCE [LARGE SCALE GENOMIC DNA]</scope>
    <source>
        <strain evidence="1 2">NCTC7688</strain>
    </source>
</reference>
<gene>
    <name evidence="1" type="ORF">NCTC7688_02131</name>
</gene>
<dbReference type="AlphaFoldDB" id="A0A380HPX3"/>
<evidence type="ECO:0000313" key="1">
    <source>
        <dbReference type="EMBL" id="SUM83631.1"/>
    </source>
</evidence>
<proteinExistence type="predicted"/>
<name>A0A380HPX3_STASA</name>
<dbReference type="RefSeq" id="WP_069825758.1">
    <property type="nucleotide sequence ID" value="NZ_CAXOKG010000003.1"/>
</dbReference>
<dbReference type="EMBL" id="UHED01000001">
    <property type="protein sequence ID" value="SUM83631.1"/>
    <property type="molecule type" value="Genomic_DNA"/>
</dbReference>